<dbReference type="InterPro" id="IPR001967">
    <property type="entry name" value="Peptidase_S11_N"/>
</dbReference>
<dbReference type="InterPro" id="IPR018044">
    <property type="entry name" value="Peptidase_S11"/>
</dbReference>
<dbReference type="InterPro" id="IPR012338">
    <property type="entry name" value="Beta-lactam/transpept-like"/>
</dbReference>
<evidence type="ECO:0000313" key="10">
    <source>
        <dbReference type="Proteomes" id="UP000658131"/>
    </source>
</evidence>
<protein>
    <submittedName>
        <fullName evidence="9">D-alanyl-D-alanine carboxypeptidase</fullName>
    </submittedName>
</protein>
<evidence type="ECO:0000256" key="3">
    <source>
        <dbReference type="ARBA" id="ARBA00022801"/>
    </source>
</evidence>
<evidence type="ECO:0000256" key="4">
    <source>
        <dbReference type="ARBA" id="ARBA00022960"/>
    </source>
</evidence>
<name>A0ABR7NHI1_9FIRM</name>
<keyword evidence="5" id="KW-0573">Peptidoglycan synthesis</keyword>
<feature type="domain" description="Peptidase S11 D-alanyl-D-alanine carboxypeptidase A N-terminal" evidence="8">
    <location>
        <begin position="63"/>
        <end position="296"/>
    </location>
</feature>
<gene>
    <name evidence="9" type="ORF">H8717_02620</name>
</gene>
<keyword evidence="4" id="KW-0133">Cell shape</keyword>
<evidence type="ECO:0000256" key="7">
    <source>
        <dbReference type="RuleBase" id="RU004016"/>
    </source>
</evidence>
<dbReference type="RefSeq" id="WP_262398951.1">
    <property type="nucleotide sequence ID" value="NZ_JACRTB010000003.1"/>
</dbReference>
<dbReference type="PANTHER" id="PTHR21581">
    <property type="entry name" value="D-ALANYL-D-ALANINE CARBOXYPEPTIDASE"/>
    <property type="match status" value="1"/>
</dbReference>
<dbReference type="PRINTS" id="PR00725">
    <property type="entry name" value="DADACBPTASE1"/>
</dbReference>
<evidence type="ECO:0000256" key="5">
    <source>
        <dbReference type="ARBA" id="ARBA00022984"/>
    </source>
</evidence>
<dbReference type="SUPFAM" id="SSF56601">
    <property type="entry name" value="beta-lactamase/transpeptidase-like"/>
    <property type="match status" value="1"/>
</dbReference>
<accession>A0ABR7NHI1</accession>
<evidence type="ECO:0000313" key="9">
    <source>
        <dbReference type="EMBL" id="MBC8575307.1"/>
    </source>
</evidence>
<keyword evidence="9" id="KW-0645">Protease</keyword>
<dbReference type="Gene3D" id="3.40.710.10">
    <property type="entry name" value="DD-peptidase/beta-lactamase superfamily"/>
    <property type="match status" value="1"/>
</dbReference>
<dbReference type="EMBL" id="JACRTB010000003">
    <property type="protein sequence ID" value="MBC8575307.1"/>
    <property type="molecule type" value="Genomic_DNA"/>
</dbReference>
<evidence type="ECO:0000256" key="1">
    <source>
        <dbReference type="ARBA" id="ARBA00007164"/>
    </source>
</evidence>
<comment type="caution">
    <text evidence="9">The sequence shown here is derived from an EMBL/GenBank/DDBJ whole genome shotgun (WGS) entry which is preliminary data.</text>
</comment>
<reference evidence="9 10" key="1">
    <citation type="submission" date="2020-08" db="EMBL/GenBank/DDBJ databases">
        <title>Genome public.</title>
        <authorList>
            <person name="Liu C."/>
            <person name="Sun Q."/>
        </authorList>
    </citation>
    <scope>NUCLEOTIDE SEQUENCE [LARGE SCALE GENOMIC DNA]</scope>
    <source>
        <strain evidence="9 10">BX1</strain>
    </source>
</reference>
<keyword evidence="9" id="KW-0121">Carboxypeptidase</keyword>
<comment type="similarity">
    <text evidence="1 7">Belongs to the peptidase S11 family.</text>
</comment>
<evidence type="ECO:0000256" key="6">
    <source>
        <dbReference type="ARBA" id="ARBA00023316"/>
    </source>
</evidence>
<dbReference type="Pfam" id="PF00768">
    <property type="entry name" value="Peptidase_S11"/>
    <property type="match status" value="1"/>
</dbReference>
<evidence type="ECO:0000256" key="2">
    <source>
        <dbReference type="ARBA" id="ARBA00022729"/>
    </source>
</evidence>
<dbReference type="Proteomes" id="UP000658131">
    <property type="component" value="Unassembled WGS sequence"/>
</dbReference>
<keyword evidence="6" id="KW-0961">Cell wall biogenesis/degradation</keyword>
<keyword evidence="10" id="KW-1185">Reference proteome</keyword>
<keyword evidence="3" id="KW-0378">Hydrolase</keyword>
<organism evidence="9 10">
    <name type="scientific">Yanshouia hominis</name>
    <dbReference type="NCBI Taxonomy" id="2763673"/>
    <lineage>
        <taxon>Bacteria</taxon>
        <taxon>Bacillati</taxon>
        <taxon>Bacillota</taxon>
        <taxon>Clostridia</taxon>
        <taxon>Eubacteriales</taxon>
        <taxon>Oscillospiraceae</taxon>
        <taxon>Yanshouia</taxon>
    </lineage>
</organism>
<keyword evidence="2" id="KW-0732">Signal</keyword>
<sequence length="323" mass="34666">MRRKRKKGRGLLLCGILSLLLAAGFAAEALWREIGTRADRNVPGALLTATAPGVGRRAPGLVLQSSNALLFDPSNGGVLYAKGAEERIYPASLTKVMTAYAALEKIENLDAPIMLIYEDYAGLYEANASMAGFVMGETVTVRDLLYAAMLPSGAEAARALARAGSGSVEAAVERMNRLAEELGMQDTHFSNVTGLHDEEHYTTVSDLALLWRAAMNNRDLMDAAGSLTYTTTPTEQHPEGLRLVSTMVPKLRMLERETPEPIIGGKTGYTEEAGLCLVSAAERGGLRRALVTVGAPGDGQSPPYNLSDAYLLYERCLPKEDGM</sequence>
<dbReference type="PANTHER" id="PTHR21581:SF6">
    <property type="entry name" value="TRAFFICKING PROTEIN PARTICLE COMPLEX SUBUNIT 12"/>
    <property type="match status" value="1"/>
</dbReference>
<evidence type="ECO:0000259" key="8">
    <source>
        <dbReference type="Pfam" id="PF00768"/>
    </source>
</evidence>
<dbReference type="GO" id="GO:0004180">
    <property type="term" value="F:carboxypeptidase activity"/>
    <property type="evidence" value="ECO:0007669"/>
    <property type="project" value="UniProtKB-KW"/>
</dbReference>
<proteinExistence type="inferred from homology"/>